<dbReference type="PANTHER" id="PTHR30097:SF4">
    <property type="entry name" value="SLR6042 PROTEIN"/>
    <property type="match status" value="1"/>
</dbReference>
<evidence type="ECO:0000313" key="4">
    <source>
        <dbReference type="Proteomes" id="UP000249720"/>
    </source>
</evidence>
<keyword evidence="2" id="KW-0813">Transport</keyword>
<dbReference type="GO" id="GO:0016020">
    <property type="term" value="C:membrane"/>
    <property type="evidence" value="ECO:0007669"/>
    <property type="project" value="InterPro"/>
</dbReference>
<evidence type="ECO:0000256" key="2">
    <source>
        <dbReference type="ARBA" id="ARBA00022448"/>
    </source>
</evidence>
<dbReference type="NCBIfam" id="TIGR01730">
    <property type="entry name" value="RND_mfp"/>
    <property type="match status" value="1"/>
</dbReference>
<dbReference type="Gene3D" id="1.10.287.470">
    <property type="entry name" value="Helix hairpin bin"/>
    <property type="match status" value="1"/>
</dbReference>
<dbReference type="PROSITE" id="PS51257">
    <property type="entry name" value="PROKAR_LIPOPROTEIN"/>
    <property type="match status" value="1"/>
</dbReference>
<dbReference type="GO" id="GO:0015679">
    <property type="term" value="P:plasma membrane copper ion transport"/>
    <property type="evidence" value="ECO:0007669"/>
    <property type="project" value="TreeGrafter"/>
</dbReference>
<dbReference type="EMBL" id="QKZV01000006">
    <property type="protein sequence ID" value="PZX61870.1"/>
    <property type="molecule type" value="Genomic_DNA"/>
</dbReference>
<name>A0A2W7RTK6_9BACT</name>
<reference evidence="3 4" key="1">
    <citation type="submission" date="2018-06" db="EMBL/GenBank/DDBJ databases">
        <title>Genomic Encyclopedia of Archaeal and Bacterial Type Strains, Phase II (KMG-II): from individual species to whole genera.</title>
        <authorList>
            <person name="Goeker M."/>
        </authorList>
    </citation>
    <scope>NUCLEOTIDE SEQUENCE [LARGE SCALE GENOMIC DNA]</scope>
    <source>
        <strain evidence="3 4">DSM 23241</strain>
    </source>
</reference>
<dbReference type="RefSeq" id="WP_111295982.1">
    <property type="nucleotide sequence ID" value="NZ_QKZV01000006.1"/>
</dbReference>
<evidence type="ECO:0000256" key="1">
    <source>
        <dbReference type="ARBA" id="ARBA00009477"/>
    </source>
</evidence>
<comment type="caution">
    <text evidence="3">The sequence shown here is derived from an EMBL/GenBank/DDBJ whole genome shotgun (WGS) entry which is preliminary data.</text>
</comment>
<dbReference type="Gene3D" id="2.40.420.20">
    <property type="match status" value="1"/>
</dbReference>
<dbReference type="Gene3D" id="2.40.50.100">
    <property type="match status" value="1"/>
</dbReference>
<keyword evidence="4" id="KW-1185">Reference proteome</keyword>
<dbReference type="PANTHER" id="PTHR30097">
    <property type="entry name" value="CATION EFFLUX SYSTEM PROTEIN CUSB"/>
    <property type="match status" value="1"/>
</dbReference>
<dbReference type="GO" id="GO:0022857">
    <property type="term" value="F:transmembrane transporter activity"/>
    <property type="evidence" value="ECO:0007669"/>
    <property type="project" value="InterPro"/>
</dbReference>
<dbReference type="InterPro" id="IPR006143">
    <property type="entry name" value="RND_pump_MFP"/>
</dbReference>
<dbReference type="SUPFAM" id="SSF111369">
    <property type="entry name" value="HlyD-like secretion proteins"/>
    <property type="match status" value="1"/>
</dbReference>
<accession>A0A2W7RTK6</accession>
<dbReference type="OrthoDB" id="9814657at2"/>
<protein>
    <submittedName>
        <fullName evidence="3">Cobalt-zinc-cadmium efflux system membrane fusion protein</fullName>
    </submittedName>
</protein>
<dbReference type="GO" id="GO:0060003">
    <property type="term" value="P:copper ion export"/>
    <property type="evidence" value="ECO:0007669"/>
    <property type="project" value="TreeGrafter"/>
</dbReference>
<gene>
    <name evidence="3" type="ORF">LX80_02032</name>
</gene>
<dbReference type="InterPro" id="IPR051909">
    <property type="entry name" value="MFP_Cation_Efflux"/>
</dbReference>
<sequence>MNKFNYILFSIAFFVACKSPSTNTEQKSDQTFADTVVVLNDTQYRNAGIQIVKPVQKLMHKTVTINGVVDVPPQSMVSVSMPLGGYLKSTHLLPGTSVHKGEVIALMEDQSYVQLQQDYLVAKAKLAYLETDLQRQKELSEQDATSKKAYQQTSSEYNVQLATLKAIAEKLKMININPEQLSTQNISKTVPILSPINGYVTKVNINIGRYVNPSDVIFELVNPNDIHAAMTVFEHDIDMFQKGISGKVFLTSDTSKKYDVEVILVTKNINDNRTGLLHCHFEQSNHQLLPGMFLTGVFNVTSHNAIVVPESAVVRYNGMEYVFVQQQKQTYVLVPVKTGISENGYVELMPNNNINWLNVQLAGGNAYALMGKLKNKMED</sequence>
<proteinExistence type="inferred from homology"/>
<dbReference type="AlphaFoldDB" id="A0A2W7RTK6"/>
<evidence type="ECO:0000313" key="3">
    <source>
        <dbReference type="EMBL" id="PZX61870.1"/>
    </source>
</evidence>
<dbReference type="Proteomes" id="UP000249720">
    <property type="component" value="Unassembled WGS sequence"/>
</dbReference>
<comment type="similarity">
    <text evidence="1">Belongs to the membrane fusion protein (MFP) (TC 8.A.1) family.</text>
</comment>
<organism evidence="3 4">
    <name type="scientific">Hydrotalea sandarakina</name>
    <dbReference type="NCBI Taxonomy" id="1004304"/>
    <lineage>
        <taxon>Bacteria</taxon>
        <taxon>Pseudomonadati</taxon>
        <taxon>Bacteroidota</taxon>
        <taxon>Chitinophagia</taxon>
        <taxon>Chitinophagales</taxon>
        <taxon>Chitinophagaceae</taxon>
        <taxon>Hydrotalea</taxon>
    </lineage>
</organism>
<dbReference type="GO" id="GO:0030313">
    <property type="term" value="C:cell envelope"/>
    <property type="evidence" value="ECO:0007669"/>
    <property type="project" value="TreeGrafter"/>
</dbReference>
<dbReference type="Gene3D" id="2.40.30.170">
    <property type="match status" value="1"/>
</dbReference>